<sequence>MSWHSPQRCSWFLPPASQPELRSQRLRGRMIRRSRPLALAFLPPCPPLAARSDLGPRRSAA</sequence>
<dbReference type="AlphaFoldDB" id="A0A0A9ABC1"/>
<protein>
    <submittedName>
        <fullName evidence="1">Uncharacterized protein</fullName>
    </submittedName>
</protein>
<evidence type="ECO:0000313" key="1">
    <source>
        <dbReference type="EMBL" id="JAD48969.1"/>
    </source>
</evidence>
<reference evidence="1" key="2">
    <citation type="journal article" date="2015" name="Data Brief">
        <title>Shoot transcriptome of the giant reed, Arundo donax.</title>
        <authorList>
            <person name="Barrero R.A."/>
            <person name="Guerrero F.D."/>
            <person name="Moolhuijzen P."/>
            <person name="Goolsby J.A."/>
            <person name="Tidwell J."/>
            <person name="Bellgard S.E."/>
            <person name="Bellgard M.I."/>
        </authorList>
    </citation>
    <scope>NUCLEOTIDE SEQUENCE</scope>
    <source>
        <tissue evidence="1">Shoot tissue taken approximately 20 cm above the soil surface</tissue>
    </source>
</reference>
<reference evidence="1" key="1">
    <citation type="submission" date="2014-09" db="EMBL/GenBank/DDBJ databases">
        <authorList>
            <person name="Magalhaes I.L.F."/>
            <person name="Oliveira U."/>
            <person name="Santos F.R."/>
            <person name="Vidigal T.H.D.A."/>
            <person name="Brescovit A.D."/>
            <person name="Santos A.J."/>
        </authorList>
    </citation>
    <scope>NUCLEOTIDE SEQUENCE</scope>
    <source>
        <tissue evidence="1">Shoot tissue taken approximately 20 cm above the soil surface</tissue>
    </source>
</reference>
<accession>A0A0A9ABC1</accession>
<proteinExistence type="predicted"/>
<dbReference type="EMBL" id="GBRH01248926">
    <property type="protein sequence ID" value="JAD48969.1"/>
    <property type="molecule type" value="Transcribed_RNA"/>
</dbReference>
<organism evidence="1">
    <name type="scientific">Arundo donax</name>
    <name type="common">Giant reed</name>
    <name type="synonym">Donax arundinaceus</name>
    <dbReference type="NCBI Taxonomy" id="35708"/>
    <lineage>
        <taxon>Eukaryota</taxon>
        <taxon>Viridiplantae</taxon>
        <taxon>Streptophyta</taxon>
        <taxon>Embryophyta</taxon>
        <taxon>Tracheophyta</taxon>
        <taxon>Spermatophyta</taxon>
        <taxon>Magnoliopsida</taxon>
        <taxon>Liliopsida</taxon>
        <taxon>Poales</taxon>
        <taxon>Poaceae</taxon>
        <taxon>PACMAD clade</taxon>
        <taxon>Arundinoideae</taxon>
        <taxon>Arundineae</taxon>
        <taxon>Arundo</taxon>
    </lineage>
</organism>
<name>A0A0A9ABC1_ARUDO</name>